<dbReference type="PANTHER" id="PTHR46552">
    <property type="entry name" value="NADH-UBIQUINONE OXIDOREDUCTASE CHAIN 2"/>
    <property type="match status" value="1"/>
</dbReference>
<comment type="subcellular location">
    <subcellularLocation>
        <location evidence="1 17">Mitochondrion inner membrane</location>
        <topology evidence="1 17">Multi-pass membrane protein</topology>
    </subcellularLocation>
</comment>
<keyword evidence="5" id="KW-0813">Transport</keyword>
<feature type="domain" description="NADH dehydrogenase subunit 2 C-terminal" evidence="19">
    <location>
        <begin position="289"/>
        <end position="342"/>
    </location>
</feature>
<dbReference type="GO" id="GO:0005743">
    <property type="term" value="C:mitochondrial inner membrane"/>
    <property type="evidence" value="ECO:0007669"/>
    <property type="project" value="UniProtKB-SubCell"/>
</dbReference>
<evidence type="ECO:0000256" key="13">
    <source>
        <dbReference type="ARBA" id="ARBA00023075"/>
    </source>
</evidence>
<feature type="transmembrane region" description="Helical" evidence="17">
    <location>
        <begin position="57"/>
        <end position="80"/>
    </location>
</feature>
<organism evidence="20">
    <name type="scientific">Danionella mirifica</name>
    <dbReference type="NCBI Taxonomy" id="487619"/>
    <lineage>
        <taxon>Eukaryota</taxon>
        <taxon>Metazoa</taxon>
        <taxon>Chordata</taxon>
        <taxon>Craniata</taxon>
        <taxon>Vertebrata</taxon>
        <taxon>Euteleostomi</taxon>
        <taxon>Actinopterygii</taxon>
        <taxon>Neopterygii</taxon>
        <taxon>Teleostei</taxon>
        <taxon>Ostariophysi</taxon>
        <taxon>Cypriniformes</taxon>
        <taxon>Danionidae</taxon>
        <taxon>Danioninae</taxon>
        <taxon>Danionella</taxon>
    </lineage>
</organism>
<feature type="transmembrane region" description="Helical" evidence="17">
    <location>
        <begin position="242"/>
        <end position="260"/>
    </location>
</feature>
<keyword evidence="6 17" id="KW-0679">Respiratory chain</keyword>
<keyword evidence="10 17" id="KW-0249">Electron transport</keyword>
<dbReference type="Pfam" id="PF00361">
    <property type="entry name" value="Proton_antipo_M"/>
    <property type="match status" value="1"/>
</dbReference>
<dbReference type="PANTHER" id="PTHR46552:SF1">
    <property type="entry name" value="NADH-UBIQUINONE OXIDOREDUCTASE CHAIN 2"/>
    <property type="match status" value="1"/>
</dbReference>
<feature type="transmembrane region" description="Helical" evidence="17">
    <location>
        <begin position="280"/>
        <end position="302"/>
    </location>
</feature>
<evidence type="ECO:0000256" key="5">
    <source>
        <dbReference type="ARBA" id="ARBA00022448"/>
    </source>
</evidence>
<comment type="function">
    <text evidence="17">Core subunit of the mitochondrial membrane respiratory chain NADH dehydrogenase (Complex I) which catalyzes electron transfer from NADH through the respiratory chain, using ubiquinone as an electron acceptor. Essential for the catalytic activity and assembly of complex I.</text>
</comment>
<keyword evidence="15 17" id="KW-0472">Membrane</keyword>
<gene>
    <name evidence="20" type="primary">ND2</name>
</gene>
<dbReference type="InterPro" id="IPR001750">
    <property type="entry name" value="ND/Mrp_TM"/>
</dbReference>
<keyword evidence="11 17" id="KW-1133">Transmembrane helix</keyword>
<evidence type="ECO:0000259" key="18">
    <source>
        <dbReference type="Pfam" id="PF00361"/>
    </source>
</evidence>
<dbReference type="GO" id="GO:0006120">
    <property type="term" value="P:mitochondrial electron transport, NADH to ubiquinone"/>
    <property type="evidence" value="ECO:0007669"/>
    <property type="project" value="InterPro"/>
</dbReference>
<keyword evidence="9 17" id="KW-1278">Translocase</keyword>
<comment type="similarity">
    <text evidence="2 17">Belongs to the complex I subunit 2 family.</text>
</comment>
<evidence type="ECO:0000256" key="15">
    <source>
        <dbReference type="ARBA" id="ARBA00023136"/>
    </source>
</evidence>
<evidence type="ECO:0000256" key="16">
    <source>
        <dbReference type="ARBA" id="ARBA00049551"/>
    </source>
</evidence>
<evidence type="ECO:0000256" key="4">
    <source>
        <dbReference type="ARBA" id="ARBA00021008"/>
    </source>
</evidence>
<name>F3Y6Z7_9TELE</name>
<evidence type="ECO:0000256" key="17">
    <source>
        <dbReference type="RuleBase" id="RU003403"/>
    </source>
</evidence>
<evidence type="ECO:0000256" key="11">
    <source>
        <dbReference type="ARBA" id="ARBA00022989"/>
    </source>
</evidence>
<dbReference type="PRINTS" id="PR01436">
    <property type="entry name" value="NADHDHGNASE2"/>
</dbReference>
<evidence type="ECO:0000256" key="2">
    <source>
        <dbReference type="ARBA" id="ARBA00007012"/>
    </source>
</evidence>
<dbReference type="EMBL" id="AP011424">
    <property type="protein sequence ID" value="BAK23148.1"/>
    <property type="molecule type" value="Genomic_DNA"/>
</dbReference>
<keyword evidence="8 17" id="KW-0999">Mitochondrion inner membrane</keyword>
<dbReference type="InterPro" id="IPR003917">
    <property type="entry name" value="NADH_UbQ_OxRdtase_chain2"/>
</dbReference>
<proteinExistence type="inferred from homology"/>
<feature type="transmembrane region" description="Helical" evidence="17">
    <location>
        <begin position="202"/>
        <end position="221"/>
    </location>
</feature>
<keyword evidence="13 17" id="KW-0830">Ubiquinone</keyword>
<dbReference type="InterPro" id="IPR050175">
    <property type="entry name" value="Complex_I_Subunit_2"/>
</dbReference>
<dbReference type="EC" id="7.1.1.2" evidence="3 17"/>
<feature type="domain" description="NADH:quinone oxidoreductase/Mrp antiporter transmembrane" evidence="18">
    <location>
        <begin position="23"/>
        <end position="287"/>
    </location>
</feature>
<evidence type="ECO:0000256" key="9">
    <source>
        <dbReference type="ARBA" id="ARBA00022967"/>
    </source>
</evidence>
<evidence type="ECO:0000313" key="20">
    <source>
        <dbReference type="EMBL" id="BAK23148.1"/>
    </source>
</evidence>
<evidence type="ECO:0000256" key="14">
    <source>
        <dbReference type="ARBA" id="ARBA00023128"/>
    </source>
</evidence>
<dbReference type="Pfam" id="PF06444">
    <property type="entry name" value="NADH_dehy_S2_C"/>
    <property type="match status" value="1"/>
</dbReference>
<feature type="transmembrane region" description="Helical" evidence="17">
    <location>
        <begin position="177"/>
        <end position="196"/>
    </location>
</feature>
<dbReference type="AlphaFoldDB" id="F3Y6Z7"/>
<reference evidence="20" key="1">
    <citation type="journal article" date="2010" name="Mol. Phylogenet. Evol.">
        <title>Systematics of the subfamily Danioninae (Teleostei: Cypriniformes: Cyprinidae).</title>
        <authorList>
            <person name="Tang K.L."/>
            <person name="Agnew M.K."/>
            <person name="Hirt M.V."/>
            <person name="Sado T."/>
            <person name="Schneider L.M."/>
            <person name="Freyhof J."/>
            <person name="Sulaiman Z."/>
            <person name="Swartz E."/>
            <person name="Vidthayanon C."/>
            <person name="Miya M."/>
            <person name="Saitoh K."/>
            <person name="Simons A.M."/>
            <person name="Wood R.M."/>
            <person name="Mayden R.L."/>
        </authorList>
    </citation>
    <scope>NUCLEOTIDE SEQUENCE</scope>
    <source>
        <strain evidence="20">CBM ZF 11312</strain>
    </source>
</reference>
<evidence type="ECO:0000256" key="3">
    <source>
        <dbReference type="ARBA" id="ARBA00012944"/>
    </source>
</evidence>
<comment type="catalytic activity">
    <reaction evidence="16 17">
        <text>a ubiquinone + NADH + 5 H(+)(in) = a ubiquinol + NAD(+) + 4 H(+)(out)</text>
        <dbReference type="Rhea" id="RHEA:29091"/>
        <dbReference type="Rhea" id="RHEA-COMP:9565"/>
        <dbReference type="Rhea" id="RHEA-COMP:9566"/>
        <dbReference type="ChEBI" id="CHEBI:15378"/>
        <dbReference type="ChEBI" id="CHEBI:16389"/>
        <dbReference type="ChEBI" id="CHEBI:17976"/>
        <dbReference type="ChEBI" id="CHEBI:57540"/>
        <dbReference type="ChEBI" id="CHEBI:57945"/>
        <dbReference type="EC" id="7.1.1.2"/>
    </reaction>
</comment>
<keyword evidence="12 17" id="KW-0520">NAD</keyword>
<dbReference type="GO" id="GO:0008137">
    <property type="term" value="F:NADH dehydrogenase (ubiquinone) activity"/>
    <property type="evidence" value="ECO:0007669"/>
    <property type="project" value="UniProtKB-EC"/>
</dbReference>
<evidence type="ECO:0000256" key="10">
    <source>
        <dbReference type="ARBA" id="ARBA00022982"/>
    </source>
</evidence>
<sequence>MALAIFFMSISTLGMATTLVFSSSHWLLAWMGLEMSTLAIIPLMIKQYHPRAVEATTKYFIVQATGATLILFSAIINAWTFNQWDISLTSLPFSALITVALALKLGLAPLHFWLPEVLQGVTLTVGLVLSTWQKLPPLALLLQLPHDSNYYIILALGMSSTLLGGLSGINQTQVRKIMAYSSIAHMGWIIIIAKFLPVLATLAIIIYLVLTATTFLILKVISSTSISSLTQVAMKTPQLTSILMLALLSLSGLPPLSGFMPKWLILDELSKHHIFSSSTILAITTLLSLFFYLRLCYTLTITTSPSVAKIPTLWFIPKVKTRMYLTLLISMTISLLPLTPLLAPLMY</sequence>
<keyword evidence="14 17" id="KW-0496">Mitochondrion</keyword>
<evidence type="ECO:0000256" key="7">
    <source>
        <dbReference type="ARBA" id="ARBA00022692"/>
    </source>
</evidence>
<protein>
    <recommendedName>
        <fullName evidence="4 17">NADH-ubiquinone oxidoreductase chain 2</fullName>
        <ecNumber evidence="3 17">7.1.1.2</ecNumber>
    </recommendedName>
</protein>
<feature type="transmembrane region" description="Helical" evidence="17">
    <location>
        <begin position="323"/>
        <end position="343"/>
    </location>
</feature>
<evidence type="ECO:0000256" key="6">
    <source>
        <dbReference type="ARBA" id="ARBA00022660"/>
    </source>
</evidence>
<evidence type="ECO:0000256" key="12">
    <source>
        <dbReference type="ARBA" id="ARBA00023027"/>
    </source>
</evidence>
<evidence type="ECO:0000256" key="8">
    <source>
        <dbReference type="ARBA" id="ARBA00022792"/>
    </source>
</evidence>
<feature type="transmembrane region" description="Helical" evidence="17">
    <location>
        <begin position="150"/>
        <end position="170"/>
    </location>
</feature>
<accession>F3Y6Z7</accession>
<keyword evidence="7 17" id="KW-0812">Transmembrane</keyword>
<evidence type="ECO:0000259" key="19">
    <source>
        <dbReference type="Pfam" id="PF06444"/>
    </source>
</evidence>
<dbReference type="InterPro" id="IPR010933">
    <property type="entry name" value="NADH_DH_su2_C"/>
</dbReference>
<evidence type="ECO:0000256" key="1">
    <source>
        <dbReference type="ARBA" id="ARBA00004448"/>
    </source>
</evidence>
<geneLocation type="mitochondrion" evidence="20"/>